<sequence length="255" mass="30027">MHALREDVAKIVRFLEEHRGANTVNNIRNQTKIDISGNVALQKSLQKNDKIIVHNNTYQYKVKEKTLNKKRQVLSKKKEKKINTNKTMKQPYVDNVHNKNDLCLYLSSNPQGVEENFIKDAYWGCEKDIADLIAQKRVIPFSNVLFWYPGILNSSDDPKDFFPIIDENIKKLWRDIKLPESKTELEKRLIDNQLLNDNNSGMNRKRKVKSSLLSSNPQKRRRLTNWTKYKKNITNQHLMVENKQKAKENDEVIHE</sequence>
<reference evidence="3 4" key="1">
    <citation type="journal article" date="2013" name="Curr. Biol.">
        <title>The Genome of the Foraminiferan Reticulomyxa filosa.</title>
        <authorList>
            <person name="Glockner G."/>
            <person name="Hulsmann N."/>
            <person name="Schleicher M."/>
            <person name="Noegel A.A."/>
            <person name="Eichinger L."/>
            <person name="Gallinger C."/>
            <person name="Pawlowski J."/>
            <person name="Sierra R."/>
            <person name="Euteneuer U."/>
            <person name="Pillet L."/>
            <person name="Moustafa A."/>
            <person name="Platzer M."/>
            <person name="Groth M."/>
            <person name="Szafranski K."/>
            <person name="Schliwa M."/>
        </authorList>
    </citation>
    <scope>NUCLEOTIDE SEQUENCE [LARGE SCALE GENOMIC DNA]</scope>
</reference>
<dbReference type="GO" id="GO:0001097">
    <property type="term" value="F:TFIIH-class transcription factor complex binding"/>
    <property type="evidence" value="ECO:0007669"/>
    <property type="project" value="TreeGrafter"/>
</dbReference>
<dbReference type="Pfam" id="PF02186">
    <property type="entry name" value="TFIIE_beta"/>
    <property type="match status" value="1"/>
</dbReference>
<name>X6PD96_RETFI</name>
<dbReference type="EMBL" id="ASPP01001014">
    <property type="protein sequence ID" value="ETO36083.1"/>
    <property type="molecule type" value="Genomic_DNA"/>
</dbReference>
<protein>
    <recommendedName>
        <fullName evidence="2">TFIIE beta domain-containing protein</fullName>
    </recommendedName>
</protein>
<evidence type="ECO:0000259" key="2">
    <source>
        <dbReference type="Pfam" id="PF02186"/>
    </source>
</evidence>
<dbReference type="AlphaFoldDB" id="X6PD96"/>
<dbReference type="InterPro" id="IPR016656">
    <property type="entry name" value="TFIIE-bsu"/>
</dbReference>
<dbReference type="PANTHER" id="PTHR12716">
    <property type="entry name" value="TRANSCRIPTION INITIATION FACTOR IIE, BETA SUBUNIT"/>
    <property type="match status" value="1"/>
</dbReference>
<dbReference type="GO" id="GO:0006367">
    <property type="term" value="P:transcription initiation at RNA polymerase II promoter"/>
    <property type="evidence" value="ECO:0007669"/>
    <property type="project" value="InterPro"/>
</dbReference>
<dbReference type="InterPro" id="IPR003166">
    <property type="entry name" value="TFIIE_bsu_DNA-bd"/>
</dbReference>
<feature type="domain" description="TFIIE beta" evidence="2">
    <location>
        <begin position="8"/>
        <end position="61"/>
    </location>
</feature>
<dbReference type="PANTHER" id="PTHR12716:SF8">
    <property type="entry name" value="TRANSCRIPTION INITIATION FACTOR IIE SUBUNIT BETA"/>
    <property type="match status" value="1"/>
</dbReference>
<gene>
    <name evidence="3" type="ORF">RFI_00977</name>
</gene>
<proteinExistence type="predicted"/>
<dbReference type="OrthoDB" id="3907302at2759"/>
<dbReference type="GO" id="GO:0005673">
    <property type="term" value="C:transcription factor TFIIE complex"/>
    <property type="evidence" value="ECO:0007669"/>
    <property type="project" value="InterPro"/>
</dbReference>
<keyword evidence="4" id="KW-1185">Reference proteome</keyword>
<dbReference type="Proteomes" id="UP000023152">
    <property type="component" value="Unassembled WGS sequence"/>
</dbReference>
<evidence type="ECO:0000313" key="3">
    <source>
        <dbReference type="EMBL" id="ETO36083.1"/>
    </source>
</evidence>
<accession>X6PD96</accession>
<comment type="caution">
    <text evidence="3">The sequence shown here is derived from an EMBL/GenBank/DDBJ whole genome shotgun (WGS) entry which is preliminary data.</text>
</comment>
<evidence type="ECO:0000256" key="1">
    <source>
        <dbReference type="SAM" id="MobiDB-lite"/>
    </source>
</evidence>
<organism evidence="3 4">
    <name type="scientific">Reticulomyxa filosa</name>
    <dbReference type="NCBI Taxonomy" id="46433"/>
    <lineage>
        <taxon>Eukaryota</taxon>
        <taxon>Sar</taxon>
        <taxon>Rhizaria</taxon>
        <taxon>Retaria</taxon>
        <taxon>Foraminifera</taxon>
        <taxon>Monothalamids</taxon>
        <taxon>Reticulomyxidae</taxon>
        <taxon>Reticulomyxa</taxon>
    </lineage>
</organism>
<evidence type="ECO:0000313" key="4">
    <source>
        <dbReference type="Proteomes" id="UP000023152"/>
    </source>
</evidence>
<feature type="region of interest" description="Disordered" evidence="1">
    <location>
        <begin position="196"/>
        <end position="217"/>
    </location>
</feature>